<dbReference type="AlphaFoldDB" id="A0A133QMB1"/>
<reference evidence="4" key="1">
    <citation type="submission" date="2016-01" db="EMBL/GenBank/DDBJ databases">
        <authorList>
            <person name="Mitreva M."/>
            <person name="Pepin K.H."/>
            <person name="Mihindukulasuriya K.A."/>
            <person name="Fulton R."/>
            <person name="Fronick C."/>
            <person name="O'Laughlin M."/>
            <person name="Miner T."/>
            <person name="Herter B."/>
            <person name="Rosa B.A."/>
            <person name="Cordes M."/>
            <person name="Tomlinson C."/>
            <person name="Wollam A."/>
            <person name="Palsikar V.B."/>
            <person name="Mardis E.R."/>
            <person name="Wilson R.K."/>
        </authorList>
    </citation>
    <scope>NUCLEOTIDE SEQUENCE [LARGE SCALE GENOMIC DNA]</scope>
    <source>
        <strain evidence="4">MJR7716</strain>
    </source>
</reference>
<name>A0A133QMB1_9BACT</name>
<keyword evidence="2" id="KW-0812">Transmembrane</keyword>
<keyword evidence="4" id="KW-1185">Reference proteome</keyword>
<organism evidence="3 4">
    <name type="scientific">Prevotella corporis</name>
    <dbReference type="NCBI Taxonomy" id="28128"/>
    <lineage>
        <taxon>Bacteria</taxon>
        <taxon>Pseudomonadati</taxon>
        <taxon>Bacteroidota</taxon>
        <taxon>Bacteroidia</taxon>
        <taxon>Bacteroidales</taxon>
        <taxon>Prevotellaceae</taxon>
        <taxon>Prevotella</taxon>
    </lineage>
</organism>
<feature type="transmembrane region" description="Helical" evidence="2">
    <location>
        <begin position="34"/>
        <end position="55"/>
    </location>
</feature>
<evidence type="ECO:0000256" key="1">
    <source>
        <dbReference type="SAM" id="Coils"/>
    </source>
</evidence>
<accession>A0A133QMB1</accession>
<evidence type="ECO:0000313" key="4">
    <source>
        <dbReference type="Proteomes" id="UP000070533"/>
    </source>
</evidence>
<feature type="coiled-coil region" evidence="1">
    <location>
        <begin position="88"/>
        <end position="122"/>
    </location>
</feature>
<keyword evidence="2" id="KW-0472">Membrane</keyword>
<gene>
    <name evidence="3" type="ORF">HMPREF3226_00262</name>
</gene>
<dbReference type="OrthoDB" id="1070796at2"/>
<feature type="transmembrane region" description="Helical" evidence="2">
    <location>
        <begin position="67"/>
        <end position="86"/>
    </location>
</feature>
<evidence type="ECO:0000313" key="3">
    <source>
        <dbReference type="EMBL" id="KXA44014.1"/>
    </source>
</evidence>
<sequence>MGTALLALCFCALSLILALFVGISPISDKAKIRFMYVGAALSLMAVPMMSHYIAGLNDIVDELRYQAVLVFIVVVCCYCFVMANMVKYNVMKKKVAVLEDTVEKLEQERAVAISQAVDEEQQHKVQETLDWFAAKMSVFSKEEQEAINACAIAFAERDQIAIPKVSIAVNAKCSQADLMSYASSAFFKIGKKRKGIARFLSIVFEAYFPGGEGFVYKKMPGAKGYQK</sequence>
<dbReference type="PATRIC" id="fig|28128.5.peg.262"/>
<dbReference type="STRING" id="28128.HMPREF3226_00262"/>
<dbReference type="Proteomes" id="UP000070533">
    <property type="component" value="Unassembled WGS sequence"/>
</dbReference>
<dbReference type="EMBL" id="LRQG01000011">
    <property type="protein sequence ID" value="KXA44014.1"/>
    <property type="molecule type" value="Genomic_DNA"/>
</dbReference>
<dbReference type="RefSeq" id="WP_060940052.1">
    <property type="nucleotide sequence ID" value="NZ_JAIHUT010000018.1"/>
</dbReference>
<protein>
    <submittedName>
        <fullName evidence="3">Uncharacterized protein</fullName>
    </submittedName>
</protein>
<proteinExistence type="predicted"/>
<keyword evidence="2" id="KW-1133">Transmembrane helix</keyword>
<evidence type="ECO:0000256" key="2">
    <source>
        <dbReference type="SAM" id="Phobius"/>
    </source>
</evidence>
<comment type="caution">
    <text evidence="3">The sequence shown here is derived from an EMBL/GenBank/DDBJ whole genome shotgun (WGS) entry which is preliminary data.</text>
</comment>
<keyword evidence="1" id="KW-0175">Coiled coil</keyword>